<protein>
    <submittedName>
        <fullName evidence="4">DUF4430 domain-containing protein</fullName>
    </submittedName>
</protein>
<gene>
    <name evidence="4" type="ORF">RWD45_18900</name>
</gene>
<feature type="compositionally biased region" description="Basic and acidic residues" evidence="1">
    <location>
        <begin position="125"/>
        <end position="165"/>
    </location>
</feature>
<reference evidence="4 5" key="1">
    <citation type="submission" date="2023-10" db="EMBL/GenBank/DDBJ databases">
        <title>Virgibacillus soli CC-YMP-6 genome.</title>
        <authorList>
            <person name="Miliotis G."/>
            <person name="Sengupta P."/>
            <person name="Hameed A."/>
            <person name="Chuvochina M."/>
            <person name="Mcdonagh F."/>
            <person name="Simpson A.C."/>
            <person name="Singh N.K."/>
            <person name="Rekha P.D."/>
            <person name="Raman K."/>
            <person name="Hugenholtz P."/>
            <person name="Venkateswaran K."/>
        </authorList>
    </citation>
    <scope>NUCLEOTIDE SEQUENCE [LARGE SCALE GENOMIC DNA]</scope>
    <source>
        <strain evidence="4 5">CC-YMP-6</strain>
    </source>
</reference>
<dbReference type="EMBL" id="JAWDIQ010000003">
    <property type="protein sequence ID" value="MDY0410239.1"/>
    <property type="molecule type" value="Genomic_DNA"/>
</dbReference>
<dbReference type="Proteomes" id="UP001275315">
    <property type="component" value="Unassembled WGS sequence"/>
</dbReference>
<feature type="compositionally biased region" description="Basic and acidic residues" evidence="1">
    <location>
        <begin position="73"/>
        <end position="114"/>
    </location>
</feature>
<feature type="region of interest" description="Disordered" evidence="1">
    <location>
        <begin position="31"/>
        <end position="169"/>
    </location>
</feature>
<feature type="domain" description="Transcobalamin-like C-terminal" evidence="3">
    <location>
        <begin position="195"/>
        <end position="259"/>
    </location>
</feature>
<comment type="caution">
    <text evidence="4">The sequence shown here is derived from an EMBL/GenBank/DDBJ whole genome shotgun (WGS) entry which is preliminary data.</text>
</comment>
<accession>A0ABU5CV32</accession>
<evidence type="ECO:0000256" key="2">
    <source>
        <dbReference type="SAM" id="SignalP"/>
    </source>
</evidence>
<keyword evidence="2" id="KW-0732">Signal</keyword>
<evidence type="ECO:0000313" key="4">
    <source>
        <dbReference type="EMBL" id="MDY0410239.1"/>
    </source>
</evidence>
<sequence>MRNPLKILFTIIVSAIIMLSLAGCADSFKKPTGLEDKDGIELTHSTDDQIASKDSQEEEQTDRNKPNNASTVKKQDEKSNQTSSSKDKTVSKGKSDSGESSSKEKTDTKGKSKDITSSSPSSNKQNKEKTKEKKSDTKKSPSTNKTKDKEKKSDKEKKEDPEPAKQKTSTMVYSIVISDNEVPLPPTEMAVLDEGDTVLEALIRITRERKIQMDYRGGRGATAYVEGIDNVYEFDRGQGSGWMYRINGVFPDRGAGLYQYALVTAWNGYTQRT</sequence>
<feature type="chain" id="PRO_5047219915" evidence="2">
    <location>
        <begin position="26"/>
        <end position="273"/>
    </location>
</feature>
<dbReference type="Pfam" id="PF14478">
    <property type="entry name" value="DUF4430"/>
    <property type="match status" value="1"/>
</dbReference>
<dbReference type="RefSeq" id="WP_320381111.1">
    <property type="nucleotide sequence ID" value="NZ_JAWDIQ010000003.1"/>
</dbReference>
<evidence type="ECO:0000313" key="5">
    <source>
        <dbReference type="Proteomes" id="UP001275315"/>
    </source>
</evidence>
<feature type="compositionally biased region" description="Basic and acidic residues" evidence="1">
    <location>
        <begin position="31"/>
        <end position="65"/>
    </location>
</feature>
<evidence type="ECO:0000259" key="3">
    <source>
        <dbReference type="Pfam" id="PF14478"/>
    </source>
</evidence>
<feature type="signal peptide" evidence="2">
    <location>
        <begin position="1"/>
        <end position="25"/>
    </location>
</feature>
<evidence type="ECO:0000256" key="1">
    <source>
        <dbReference type="SAM" id="MobiDB-lite"/>
    </source>
</evidence>
<proteinExistence type="predicted"/>
<keyword evidence="5" id="KW-1185">Reference proteome</keyword>
<organism evidence="4 5">
    <name type="scientific">Paracerasibacillus soli</name>
    <dbReference type="NCBI Taxonomy" id="480284"/>
    <lineage>
        <taxon>Bacteria</taxon>
        <taxon>Bacillati</taxon>
        <taxon>Bacillota</taxon>
        <taxon>Bacilli</taxon>
        <taxon>Bacillales</taxon>
        <taxon>Bacillaceae</taxon>
        <taxon>Paracerasibacillus</taxon>
    </lineage>
</organism>
<dbReference type="PROSITE" id="PS51257">
    <property type="entry name" value="PROKAR_LIPOPROTEIN"/>
    <property type="match status" value="1"/>
</dbReference>
<name>A0ABU5CV32_9BACI</name>
<dbReference type="InterPro" id="IPR027954">
    <property type="entry name" value="Transcobalamin-like_C"/>
</dbReference>